<gene>
    <name evidence="1" type="ORF">CEXT_151391</name>
</gene>
<proteinExistence type="predicted"/>
<comment type="caution">
    <text evidence="1">The sequence shown here is derived from an EMBL/GenBank/DDBJ whole genome shotgun (WGS) entry which is preliminary data.</text>
</comment>
<dbReference type="EMBL" id="BPLR01019464">
    <property type="protein sequence ID" value="GIX68147.1"/>
    <property type="molecule type" value="Genomic_DNA"/>
</dbReference>
<keyword evidence="2" id="KW-1185">Reference proteome</keyword>
<dbReference type="Proteomes" id="UP001054945">
    <property type="component" value="Unassembled WGS sequence"/>
</dbReference>
<reference evidence="1 2" key="1">
    <citation type="submission" date="2021-06" db="EMBL/GenBank/DDBJ databases">
        <title>Caerostris extrusa draft genome.</title>
        <authorList>
            <person name="Kono N."/>
            <person name="Arakawa K."/>
        </authorList>
    </citation>
    <scope>NUCLEOTIDE SEQUENCE [LARGE SCALE GENOMIC DNA]</scope>
</reference>
<accession>A0AAV4M7Q9</accession>
<protein>
    <submittedName>
        <fullName evidence="1">Uncharacterized protein</fullName>
    </submittedName>
</protein>
<evidence type="ECO:0000313" key="2">
    <source>
        <dbReference type="Proteomes" id="UP001054945"/>
    </source>
</evidence>
<dbReference type="AlphaFoldDB" id="A0AAV4M7Q9"/>
<name>A0AAV4M7Q9_CAEEX</name>
<organism evidence="1 2">
    <name type="scientific">Caerostris extrusa</name>
    <name type="common">Bark spider</name>
    <name type="synonym">Caerostris bankana</name>
    <dbReference type="NCBI Taxonomy" id="172846"/>
    <lineage>
        <taxon>Eukaryota</taxon>
        <taxon>Metazoa</taxon>
        <taxon>Ecdysozoa</taxon>
        <taxon>Arthropoda</taxon>
        <taxon>Chelicerata</taxon>
        <taxon>Arachnida</taxon>
        <taxon>Araneae</taxon>
        <taxon>Araneomorphae</taxon>
        <taxon>Entelegynae</taxon>
        <taxon>Araneoidea</taxon>
        <taxon>Araneidae</taxon>
        <taxon>Caerostris</taxon>
    </lineage>
</organism>
<sequence length="100" mass="11242">MEESRVGSRLSEKKISDEIAIVGRGPASSQLTSLAGELCRRCLLAVPEENKHIFPLRLLIELGTTPYSIPPGRQKVTIRDSFSVVDDESCREFVYEMFKL</sequence>
<evidence type="ECO:0000313" key="1">
    <source>
        <dbReference type="EMBL" id="GIX68147.1"/>
    </source>
</evidence>